<dbReference type="Proteomes" id="UP000616769">
    <property type="component" value="Unassembled WGS sequence"/>
</dbReference>
<organism evidence="1 2">
    <name type="scientific">Sarcoptes scabiei</name>
    <name type="common">Itch mite</name>
    <name type="synonym">Acarus scabiei</name>
    <dbReference type="NCBI Taxonomy" id="52283"/>
    <lineage>
        <taxon>Eukaryota</taxon>
        <taxon>Metazoa</taxon>
        <taxon>Ecdysozoa</taxon>
        <taxon>Arthropoda</taxon>
        <taxon>Chelicerata</taxon>
        <taxon>Arachnida</taxon>
        <taxon>Acari</taxon>
        <taxon>Acariformes</taxon>
        <taxon>Sarcoptiformes</taxon>
        <taxon>Astigmata</taxon>
        <taxon>Psoroptidia</taxon>
        <taxon>Sarcoptoidea</taxon>
        <taxon>Sarcoptidae</taxon>
        <taxon>Sarcoptinae</taxon>
        <taxon>Sarcoptes</taxon>
    </lineage>
</organism>
<sequence length="184" mass="18939">MPAVQVVGTAVDGDRSRVLGEVTGELTRLAGELAGEAHRVLGGVFDAAPVPNGQTMDVIRSLPACAGLMDTRGVDPEVVSIPAAQLWEMFDRGTGGPGGMSEALGGFRDLADQQFTEAASAAGVLADRFDSVAAAARRLAGDVRRWDSNRANTPDGYVEAANQLAGDVDRLGQSAAGQAAVYRG</sequence>
<comment type="caution">
    <text evidence="1">The sequence shown here is derived from an EMBL/GenBank/DDBJ whole genome shotgun (WGS) entry which is preliminary data.</text>
</comment>
<dbReference type="AlphaFoldDB" id="A0A132AJX0"/>
<feature type="non-terminal residue" evidence="1">
    <location>
        <position position="184"/>
    </location>
</feature>
<evidence type="ECO:0000313" key="2">
    <source>
        <dbReference type="Proteomes" id="UP000616769"/>
    </source>
</evidence>
<name>A0A132AJX0_SARSC</name>
<accession>A0A132AJX0</accession>
<protein>
    <submittedName>
        <fullName evidence="1">Uncharacterized protein</fullName>
    </submittedName>
</protein>
<dbReference type="EMBL" id="JXLN01016813">
    <property type="protein sequence ID" value="KPM11271.1"/>
    <property type="molecule type" value="Genomic_DNA"/>
</dbReference>
<dbReference type="VEuPathDB" id="VectorBase:SSCA006277"/>
<evidence type="ECO:0000313" key="1">
    <source>
        <dbReference type="EMBL" id="KPM11271.1"/>
    </source>
</evidence>
<reference evidence="1 2" key="1">
    <citation type="journal article" date="2015" name="Parasit. Vectors">
        <title>Draft genome of the scabies mite.</title>
        <authorList>
            <person name="Rider S.D.Jr."/>
            <person name="Morgan M.S."/>
            <person name="Arlian L.G."/>
        </authorList>
    </citation>
    <scope>NUCLEOTIDE SEQUENCE [LARGE SCALE GENOMIC DNA]</scope>
    <source>
        <strain evidence="1">Arlian Lab</strain>
    </source>
</reference>
<gene>
    <name evidence="1" type="ORF">QR98_0098410</name>
</gene>
<proteinExistence type="predicted"/>